<gene>
    <name evidence="1" type="ORF">CA163_01200</name>
</gene>
<dbReference type="GeneID" id="1189648"/>
<evidence type="ECO:0000313" key="1">
    <source>
        <dbReference type="EMBL" id="OXE34656.1"/>
    </source>
</evidence>
<organism evidence="1 2">
    <name type="scientific">Vibrio parahaemolyticus</name>
    <dbReference type="NCBI Taxonomy" id="670"/>
    <lineage>
        <taxon>Bacteria</taxon>
        <taxon>Pseudomonadati</taxon>
        <taxon>Pseudomonadota</taxon>
        <taxon>Gammaproteobacteria</taxon>
        <taxon>Vibrionales</taxon>
        <taxon>Vibrionaceae</taxon>
        <taxon>Vibrio</taxon>
    </lineage>
</organism>
<dbReference type="OrthoDB" id="791936at2"/>
<dbReference type="Proteomes" id="UP000214596">
    <property type="component" value="Unassembled WGS sequence"/>
</dbReference>
<evidence type="ECO:0000313" key="2">
    <source>
        <dbReference type="Proteomes" id="UP000214596"/>
    </source>
</evidence>
<dbReference type="AlphaFoldDB" id="A0A0M2ICZ0"/>
<name>A0A0M2ICZ0_VIBPH</name>
<proteinExistence type="predicted"/>
<dbReference type="EMBL" id="NIXT01000025">
    <property type="protein sequence ID" value="OXE34656.1"/>
    <property type="molecule type" value="Genomic_DNA"/>
</dbReference>
<protein>
    <submittedName>
        <fullName evidence="1">Uncharacterized protein</fullName>
    </submittedName>
</protein>
<accession>A0A0M2ICZ0</accession>
<dbReference type="RefSeq" id="WP_005479519.1">
    <property type="nucleotide sequence ID" value="NZ_CAMFGX010000012.1"/>
</dbReference>
<reference evidence="1 2" key="1">
    <citation type="journal article" date="2017" name="Appl. Environ. Microbiol.">
        <title>Parallel evolution of two clades of a major Atlantic endemic Vibrio parahaemolyticus pathogen lineage by independent acquisition of related pathogenicity islands.</title>
        <authorList>
            <person name="Xu F."/>
            <person name="Gonzalez-Escalona N."/>
            <person name="Drees K.P."/>
            <person name="Sebra R.P."/>
            <person name="Cooper V.S."/>
            <person name="Jones S.H."/>
            <person name="Whistler C.A."/>
        </authorList>
    </citation>
    <scope>NUCLEOTIDE SEQUENCE [LARGE SCALE GENOMIC DNA]</scope>
    <source>
        <strain evidence="1 2">MAVP-3</strain>
    </source>
</reference>
<sequence>MSRYFSFRFNKKANSSKQTLVLFCHFDIDASSMIKEIKEDVMLNLVPSDVVVLGYDLTEEFKTKIIENALFVSEFESFIGNISEKLDFLSISEDGSIHEIGKSEEVQFKKEMLTTGANHIFKSRKGLITSSPSYHFEKPSGDHCDKFIRASNLFTSGVEVAFLAISLLPYLSKNISRIYVDTSSISFLVSIAIQLSKQFKKKQPIIESFESYSVFEQPYGFVTSPDSLVIISATTSGGLTNTLLKDTAFSQENILTLFYSNIPSEQKGLFNISDVVDQGIISVPQEHCKFCQQGSKVIRIEGEQFLPETPKHELLVIKKVDFDLKRQNFFREFAVKGLLKFDTSPNEDWEKEHFYIDINKLLISSAESFKKSIKKKLNKHFSRDVKTVISLDDDGSLALAKEIKNQINDNSIDWVKFSEINEEELKDRSSIFVVAGAITSGRKLLATARKLRGISNLATITYFVGFSKLPSQAAFEQLEKDLCLGGFELVVLRSCSLPRFNESHKSVWDIEKEYLSAFSDTDDPLSDVDHHDPLPNLLAERTNILDAVSPNDLFLTSANGESLKLRETFAFWAGLGLDTQESSQADVYWTIQAILHDLRSKSDNGLATTYHSTLISPVCFDRFNDGVIQACLLRAARPIELNYGVDEIYSRQMTDIIVSVLQNWDNPQGEASLEFLFALWCGQLKLLNTHLKEIVNLELEGVSNDIKFLLKRLDNQINLID</sequence>
<comment type="caution">
    <text evidence="1">The sequence shown here is derived from an EMBL/GenBank/DDBJ whole genome shotgun (WGS) entry which is preliminary data.</text>
</comment>
<dbReference type="OMA" id="FINHERS"/>